<dbReference type="InterPro" id="IPR010148">
    <property type="entry name" value="CRISPR-assoc_prot_CT1975"/>
</dbReference>
<dbReference type="Proteomes" id="UP000237344">
    <property type="component" value="Unassembled WGS sequence"/>
</dbReference>
<keyword evidence="2" id="KW-1185">Reference proteome</keyword>
<name>A0A2S3W218_9PROT</name>
<sequence>MRRFLQLHLLTFYPPANVNRDDAGNPKTATVGGVTRLRISSQALKRAWRTSDIFDAALEGHMGKRTQRLGEEVLQHLHAAGVAEKKAVAIARDIAGVYGKVKGEKDEHPTRTEQLVFISPAEREMALAMADRLAAGEKVDPKKEYGTLLHRADSAADIALFGRMLASAPSFNREAAVQVAHAITTHRVTVEDDYYTAIDDLKADGEDAGAGFVGEAGFGSGVFYLYLCVNRDLLMKNLGGESEMAVAQAALGALAEAAMTVSPSGKQNSFAALARAGYVLAEKGDAQPRTLAGAFARPVAEHGAGGFDLMGQSIRALKAFRAELARVYGPGVDEECELSLEDAGSATMADIVAFCRA</sequence>
<dbReference type="EMBL" id="POTC01000014">
    <property type="protein sequence ID" value="POF62909.1"/>
    <property type="molecule type" value="Genomic_DNA"/>
</dbReference>
<comment type="caution">
    <text evidence="1">The sequence shown here is derived from an EMBL/GenBank/DDBJ whole genome shotgun (WGS) entry which is preliminary data.</text>
</comment>
<dbReference type="NCBIfam" id="TIGR01869">
    <property type="entry name" value="casC_Cse4"/>
    <property type="match status" value="1"/>
</dbReference>
<protein>
    <submittedName>
        <fullName evidence="1">CRISPR system Cascade subunit CasC</fullName>
    </submittedName>
</protein>
<evidence type="ECO:0000313" key="1">
    <source>
        <dbReference type="EMBL" id="POF62909.1"/>
    </source>
</evidence>
<dbReference type="AlphaFoldDB" id="A0A2S3W218"/>
<reference evidence="1 2" key="1">
    <citation type="submission" date="2018-01" db="EMBL/GenBank/DDBJ databases">
        <title>Draft Genome Sequence of Komagataeibacter maltaceti LMG 1529, a Vinegar Producing Acetic Acid Bacterium Isolated from Malt Vinegar Brewery Acetifiers.</title>
        <authorList>
            <person name="Zhang Q."/>
            <person name="Hollensteiner J."/>
            <person name="Poehlein A."/>
            <person name="Daniel R."/>
        </authorList>
    </citation>
    <scope>NUCLEOTIDE SEQUENCE [LARGE SCALE GENOMIC DNA]</scope>
    <source>
        <strain evidence="1 2">LMG 1529</strain>
    </source>
</reference>
<gene>
    <name evidence="1" type="primary">casC</name>
    <name evidence="1" type="ORF">KMAL_14090</name>
</gene>
<accession>A0A2S3W218</accession>
<dbReference type="Pfam" id="PF09344">
    <property type="entry name" value="Cas_CT1975"/>
    <property type="match status" value="1"/>
</dbReference>
<dbReference type="OrthoDB" id="5291250at2"/>
<dbReference type="RefSeq" id="WP_110095041.1">
    <property type="nucleotide sequence ID" value="NZ_NKUE01000002.1"/>
</dbReference>
<organism evidence="1 2">
    <name type="scientific">Novacetimonas maltaceti</name>
    <dbReference type="NCBI Taxonomy" id="1203393"/>
    <lineage>
        <taxon>Bacteria</taxon>
        <taxon>Pseudomonadati</taxon>
        <taxon>Pseudomonadota</taxon>
        <taxon>Alphaproteobacteria</taxon>
        <taxon>Acetobacterales</taxon>
        <taxon>Acetobacteraceae</taxon>
        <taxon>Novacetimonas</taxon>
    </lineage>
</organism>
<proteinExistence type="predicted"/>
<evidence type="ECO:0000313" key="2">
    <source>
        <dbReference type="Proteomes" id="UP000237344"/>
    </source>
</evidence>